<dbReference type="Proteomes" id="UP000035680">
    <property type="component" value="Unassembled WGS sequence"/>
</dbReference>
<reference evidence="1" key="1">
    <citation type="submission" date="2014-07" db="EMBL/GenBank/DDBJ databases">
        <authorList>
            <person name="Martin A.A"/>
            <person name="De Silva N."/>
        </authorList>
    </citation>
    <scope>NUCLEOTIDE SEQUENCE</scope>
</reference>
<accession>A0A0K0F220</accession>
<dbReference type="WBParaSite" id="SVE_0284600.1">
    <property type="protein sequence ID" value="SVE_0284600.1"/>
    <property type="gene ID" value="SVE_0284600"/>
</dbReference>
<keyword evidence="1" id="KW-1185">Reference proteome</keyword>
<reference evidence="2" key="2">
    <citation type="submission" date="2015-08" db="UniProtKB">
        <authorList>
            <consortium name="WormBaseParasite"/>
        </authorList>
    </citation>
    <scope>IDENTIFICATION</scope>
</reference>
<sequence length="82" mass="9525">MECKKLLKNIFLSFIFLFYLVNGKPIVVKDSLFDVGNIFPFFGHYMDNLGNLYQDYKKNTIIKIVNETKSSTTIPVKDNNLI</sequence>
<name>A0A0K0F220_STRVS</name>
<evidence type="ECO:0000313" key="1">
    <source>
        <dbReference type="Proteomes" id="UP000035680"/>
    </source>
</evidence>
<organism evidence="1 2">
    <name type="scientific">Strongyloides venezuelensis</name>
    <name type="common">Threadworm</name>
    <dbReference type="NCBI Taxonomy" id="75913"/>
    <lineage>
        <taxon>Eukaryota</taxon>
        <taxon>Metazoa</taxon>
        <taxon>Ecdysozoa</taxon>
        <taxon>Nematoda</taxon>
        <taxon>Chromadorea</taxon>
        <taxon>Rhabditida</taxon>
        <taxon>Tylenchina</taxon>
        <taxon>Panagrolaimomorpha</taxon>
        <taxon>Strongyloidoidea</taxon>
        <taxon>Strongyloididae</taxon>
        <taxon>Strongyloides</taxon>
    </lineage>
</organism>
<dbReference type="AlphaFoldDB" id="A0A0K0F220"/>
<evidence type="ECO:0000313" key="2">
    <source>
        <dbReference type="WBParaSite" id="SVE_0284600.1"/>
    </source>
</evidence>
<protein>
    <submittedName>
        <fullName evidence="2">Uncharacterized protein</fullName>
    </submittedName>
</protein>
<proteinExistence type="predicted"/>